<accession>X1LCA0</accession>
<protein>
    <recommendedName>
        <fullName evidence="2">Replication protein</fullName>
    </recommendedName>
</protein>
<dbReference type="AlphaFoldDB" id="X1LCA0"/>
<evidence type="ECO:0000313" key="1">
    <source>
        <dbReference type="EMBL" id="GAI00035.1"/>
    </source>
</evidence>
<sequence length="339" mass="38543">MVTQCPGYFLVGSCDNGHRWAKELYCGREWCEVCGAEWSAAHKRRFARWVGKAIQIKSLGYFVFTIPEELRAKYRTKKALGGLGHQVQEILRSYGYYRGLRRWHFFGDKSAKYHPHLNCLVDGQSGGFLSPRVLAAIKLEYAGLVYGIPVKDLGEAHPIDVKYRYRRSPGKMVHTFKYVTRATFLDYHWDPDMALELHGFRNQLWWGSKLWNGEPAWSLDDLEGLAREDIGELDARAVESLESGNCPSCGLPITWSKPVIIAVLEALEKRSLGAGYWELETVRPPPADLPAEVRQRLYCLELIHRVEVRQAVARAEARAKTEAEAEAEYLVQLTLGGSQ</sequence>
<reference evidence="1" key="1">
    <citation type="journal article" date="2014" name="Front. Microbiol.">
        <title>High frequency of phylogenetically diverse reductive dehalogenase-homologous genes in deep subseafloor sedimentary metagenomes.</title>
        <authorList>
            <person name="Kawai M."/>
            <person name="Futagami T."/>
            <person name="Toyoda A."/>
            <person name="Takaki Y."/>
            <person name="Nishi S."/>
            <person name="Hori S."/>
            <person name="Arai W."/>
            <person name="Tsubouchi T."/>
            <person name="Morono Y."/>
            <person name="Uchiyama I."/>
            <person name="Ito T."/>
            <person name="Fujiyama A."/>
            <person name="Inagaki F."/>
            <person name="Takami H."/>
        </authorList>
    </citation>
    <scope>NUCLEOTIDE SEQUENCE</scope>
    <source>
        <strain evidence="1">Expedition CK06-06</strain>
    </source>
</reference>
<name>X1LCA0_9ZZZZ</name>
<proteinExistence type="predicted"/>
<comment type="caution">
    <text evidence="1">The sequence shown here is derived from an EMBL/GenBank/DDBJ whole genome shotgun (WGS) entry which is preliminary data.</text>
</comment>
<evidence type="ECO:0008006" key="2">
    <source>
        <dbReference type="Google" id="ProtNLM"/>
    </source>
</evidence>
<organism evidence="1">
    <name type="scientific">marine sediment metagenome</name>
    <dbReference type="NCBI Taxonomy" id="412755"/>
    <lineage>
        <taxon>unclassified sequences</taxon>
        <taxon>metagenomes</taxon>
        <taxon>ecological metagenomes</taxon>
    </lineage>
</organism>
<dbReference type="EMBL" id="BARV01003155">
    <property type="protein sequence ID" value="GAI00035.1"/>
    <property type="molecule type" value="Genomic_DNA"/>
</dbReference>
<gene>
    <name evidence="1" type="ORF">S06H3_07707</name>
</gene>